<name>A0A562UZP6_9BACT</name>
<dbReference type="AlphaFoldDB" id="A0A562UZP6"/>
<organism evidence="1 2">
    <name type="scientific">Geobacter argillaceus</name>
    <dbReference type="NCBI Taxonomy" id="345631"/>
    <lineage>
        <taxon>Bacteria</taxon>
        <taxon>Pseudomonadati</taxon>
        <taxon>Thermodesulfobacteriota</taxon>
        <taxon>Desulfuromonadia</taxon>
        <taxon>Geobacterales</taxon>
        <taxon>Geobacteraceae</taxon>
        <taxon>Geobacter</taxon>
    </lineage>
</organism>
<dbReference type="RefSeq" id="WP_170242106.1">
    <property type="nucleotide sequence ID" value="NZ_VLLN01000062.1"/>
</dbReference>
<reference evidence="1 2" key="1">
    <citation type="submission" date="2019-07" db="EMBL/GenBank/DDBJ databases">
        <title>Genomic Encyclopedia of Archaeal and Bacterial Type Strains, Phase II (KMG-II): from individual species to whole genera.</title>
        <authorList>
            <person name="Goeker M."/>
        </authorList>
    </citation>
    <scope>NUCLEOTIDE SEQUENCE [LARGE SCALE GENOMIC DNA]</scope>
    <source>
        <strain evidence="1 2">ATCC BAA-1139</strain>
    </source>
</reference>
<keyword evidence="2" id="KW-1185">Reference proteome</keyword>
<evidence type="ECO:0000313" key="1">
    <source>
        <dbReference type="EMBL" id="TWJ11124.1"/>
    </source>
</evidence>
<gene>
    <name evidence="1" type="ORF">JN12_04066</name>
</gene>
<comment type="caution">
    <text evidence="1">The sequence shown here is derived from an EMBL/GenBank/DDBJ whole genome shotgun (WGS) entry which is preliminary data.</text>
</comment>
<dbReference type="Proteomes" id="UP000319449">
    <property type="component" value="Unassembled WGS sequence"/>
</dbReference>
<proteinExistence type="predicted"/>
<evidence type="ECO:0000313" key="2">
    <source>
        <dbReference type="Proteomes" id="UP000319449"/>
    </source>
</evidence>
<sequence length="46" mass="5242">MRKGDIVKFWNVVGSSDENFRMVLLEIETNSCTESAMNSSMVKFPL</sequence>
<dbReference type="EMBL" id="VLLN01000062">
    <property type="protein sequence ID" value="TWJ11124.1"/>
    <property type="molecule type" value="Genomic_DNA"/>
</dbReference>
<protein>
    <submittedName>
        <fullName evidence="1">Uncharacterized protein</fullName>
    </submittedName>
</protein>
<accession>A0A562UZP6</accession>